<dbReference type="Pfam" id="PF20274">
    <property type="entry name" value="cREC_REC"/>
    <property type="match status" value="1"/>
</dbReference>
<dbReference type="AlphaFoldDB" id="A0A0F9LYY1"/>
<feature type="domain" description="Cyclic-phosphate processing Receiver" evidence="1">
    <location>
        <begin position="5"/>
        <end position="100"/>
    </location>
</feature>
<evidence type="ECO:0000259" key="1">
    <source>
        <dbReference type="Pfam" id="PF20274"/>
    </source>
</evidence>
<organism evidence="2">
    <name type="scientific">marine sediment metagenome</name>
    <dbReference type="NCBI Taxonomy" id="412755"/>
    <lineage>
        <taxon>unclassified sequences</taxon>
        <taxon>metagenomes</taxon>
        <taxon>ecological metagenomes</taxon>
    </lineage>
</organism>
<evidence type="ECO:0000313" key="2">
    <source>
        <dbReference type="EMBL" id="KKM69630.1"/>
    </source>
</evidence>
<reference evidence="2" key="1">
    <citation type="journal article" date="2015" name="Nature">
        <title>Complex archaea that bridge the gap between prokaryotes and eukaryotes.</title>
        <authorList>
            <person name="Spang A."/>
            <person name="Saw J.H."/>
            <person name="Jorgensen S.L."/>
            <person name="Zaremba-Niedzwiedzka K."/>
            <person name="Martijn J."/>
            <person name="Lind A.E."/>
            <person name="van Eijk R."/>
            <person name="Schleper C."/>
            <person name="Guy L."/>
            <person name="Ettema T.J."/>
        </authorList>
    </citation>
    <scope>NUCLEOTIDE SEQUENCE</scope>
</reference>
<gene>
    <name evidence="2" type="ORF">LCGC14_1448860</name>
</gene>
<name>A0A0F9LYY1_9ZZZZ</name>
<proteinExistence type="predicted"/>
<accession>A0A0F9LYY1</accession>
<protein>
    <recommendedName>
        <fullName evidence="1">Cyclic-phosphate processing Receiver domain-containing protein</fullName>
    </recommendedName>
</protein>
<dbReference type="EMBL" id="LAZR01009956">
    <property type="protein sequence ID" value="KKM69630.1"/>
    <property type="molecule type" value="Genomic_DNA"/>
</dbReference>
<dbReference type="InterPro" id="IPR046909">
    <property type="entry name" value="cREC_REC"/>
</dbReference>
<sequence length="104" mass="12164">MKLCLWVDDERPKPVDTSECEWLIAKSFHYAITLLQYNEFDEVSLDHDIASFYGNKEMTGYDIVMWLVQRKVDGTFYVPPVIKVHTANPVGRDNMKAMIDRYLS</sequence>
<comment type="caution">
    <text evidence="2">The sequence shown here is derived from an EMBL/GenBank/DDBJ whole genome shotgun (WGS) entry which is preliminary data.</text>
</comment>